<evidence type="ECO:0000313" key="2">
    <source>
        <dbReference type="Proteomes" id="UP001056120"/>
    </source>
</evidence>
<name>A0ACB9ECQ2_9ASTR</name>
<reference evidence="2" key="1">
    <citation type="journal article" date="2022" name="Mol. Ecol. Resour.">
        <title>The genomes of chicory, endive, great burdock and yacon provide insights into Asteraceae palaeo-polyploidization history and plant inulin production.</title>
        <authorList>
            <person name="Fan W."/>
            <person name="Wang S."/>
            <person name="Wang H."/>
            <person name="Wang A."/>
            <person name="Jiang F."/>
            <person name="Liu H."/>
            <person name="Zhao H."/>
            <person name="Xu D."/>
            <person name="Zhang Y."/>
        </authorList>
    </citation>
    <scope>NUCLEOTIDE SEQUENCE [LARGE SCALE GENOMIC DNA]</scope>
    <source>
        <strain evidence="2">cv. Yunnan</strain>
    </source>
</reference>
<gene>
    <name evidence="1" type="ORF">L1987_56399</name>
</gene>
<protein>
    <submittedName>
        <fullName evidence="1">Uncharacterized protein</fullName>
    </submittedName>
</protein>
<reference evidence="1 2" key="2">
    <citation type="journal article" date="2022" name="Mol. Ecol. Resour.">
        <title>The genomes of chicory, endive, great burdock and yacon provide insights into Asteraceae paleo-polyploidization history and plant inulin production.</title>
        <authorList>
            <person name="Fan W."/>
            <person name="Wang S."/>
            <person name="Wang H."/>
            <person name="Wang A."/>
            <person name="Jiang F."/>
            <person name="Liu H."/>
            <person name="Zhao H."/>
            <person name="Xu D."/>
            <person name="Zhang Y."/>
        </authorList>
    </citation>
    <scope>NUCLEOTIDE SEQUENCE [LARGE SCALE GENOMIC DNA]</scope>
    <source>
        <strain evidence="2">cv. Yunnan</strain>
        <tissue evidence="1">Leaves</tissue>
    </source>
</reference>
<dbReference type="EMBL" id="CM042035">
    <property type="protein sequence ID" value="KAI3756577.1"/>
    <property type="molecule type" value="Genomic_DNA"/>
</dbReference>
<keyword evidence="2" id="KW-1185">Reference proteome</keyword>
<evidence type="ECO:0000313" key="1">
    <source>
        <dbReference type="EMBL" id="KAI3756577.1"/>
    </source>
</evidence>
<sequence>MVYGLSITCHLRDPFCPYKYKPHFPNFLPRPLISHSVFFNQNSPSNQKFKTFTNLSFKPPCVCKITR</sequence>
<organism evidence="1 2">
    <name type="scientific">Smallanthus sonchifolius</name>
    <dbReference type="NCBI Taxonomy" id="185202"/>
    <lineage>
        <taxon>Eukaryota</taxon>
        <taxon>Viridiplantae</taxon>
        <taxon>Streptophyta</taxon>
        <taxon>Embryophyta</taxon>
        <taxon>Tracheophyta</taxon>
        <taxon>Spermatophyta</taxon>
        <taxon>Magnoliopsida</taxon>
        <taxon>eudicotyledons</taxon>
        <taxon>Gunneridae</taxon>
        <taxon>Pentapetalae</taxon>
        <taxon>asterids</taxon>
        <taxon>campanulids</taxon>
        <taxon>Asterales</taxon>
        <taxon>Asteraceae</taxon>
        <taxon>Asteroideae</taxon>
        <taxon>Heliantheae alliance</taxon>
        <taxon>Millerieae</taxon>
        <taxon>Smallanthus</taxon>
    </lineage>
</organism>
<proteinExistence type="predicted"/>
<dbReference type="Proteomes" id="UP001056120">
    <property type="component" value="Linkage Group LG18"/>
</dbReference>
<comment type="caution">
    <text evidence="1">The sequence shown here is derived from an EMBL/GenBank/DDBJ whole genome shotgun (WGS) entry which is preliminary data.</text>
</comment>
<accession>A0ACB9ECQ2</accession>